<dbReference type="Proteomes" id="UP000256845">
    <property type="component" value="Unassembled WGS sequence"/>
</dbReference>
<sequence>MDDERMTPKELDSMIKHLAVSLEKPVYPDPMEAPWIALPHIKAGSIGWRMGGGEDYLSYFSDWFSQLSPDYQNNYCQNNPEPEGWQGFYERRKTSQQR</sequence>
<organism evidence="2 3">
    <name type="scientific">Aestuariispira insulae</name>
    <dbReference type="NCBI Taxonomy" id="1461337"/>
    <lineage>
        <taxon>Bacteria</taxon>
        <taxon>Pseudomonadati</taxon>
        <taxon>Pseudomonadota</taxon>
        <taxon>Alphaproteobacteria</taxon>
        <taxon>Rhodospirillales</taxon>
        <taxon>Kiloniellaceae</taxon>
        <taxon>Aestuariispira</taxon>
    </lineage>
</organism>
<feature type="compositionally biased region" description="Basic and acidic residues" evidence="1">
    <location>
        <begin position="89"/>
        <end position="98"/>
    </location>
</feature>
<name>A0A3D9HKJ0_9PROT</name>
<feature type="region of interest" description="Disordered" evidence="1">
    <location>
        <begin position="76"/>
        <end position="98"/>
    </location>
</feature>
<dbReference type="EMBL" id="QRDW01000005">
    <property type="protein sequence ID" value="RED49935.1"/>
    <property type="molecule type" value="Genomic_DNA"/>
</dbReference>
<evidence type="ECO:0000313" key="3">
    <source>
        <dbReference type="Proteomes" id="UP000256845"/>
    </source>
</evidence>
<accession>A0A3D9HKJ0</accession>
<dbReference type="RefSeq" id="WP_115937164.1">
    <property type="nucleotide sequence ID" value="NZ_QRDW01000005.1"/>
</dbReference>
<proteinExistence type="predicted"/>
<reference evidence="2 3" key="1">
    <citation type="submission" date="2018-07" db="EMBL/GenBank/DDBJ databases">
        <title>Genomic Encyclopedia of Type Strains, Phase III (KMG-III): the genomes of soil and plant-associated and newly described type strains.</title>
        <authorList>
            <person name="Whitman W."/>
        </authorList>
    </citation>
    <scope>NUCLEOTIDE SEQUENCE [LARGE SCALE GENOMIC DNA]</scope>
    <source>
        <strain evidence="2 3">CECT 8488</strain>
    </source>
</reference>
<protein>
    <submittedName>
        <fullName evidence="2">Uncharacterized protein</fullName>
    </submittedName>
</protein>
<evidence type="ECO:0000256" key="1">
    <source>
        <dbReference type="SAM" id="MobiDB-lite"/>
    </source>
</evidence>
<evidence type="ECO:0000313" key="2">
    <source>
        <dbReference type="EMBL" id="RED49935.1"/>
    </source>
</evidence>
<keyword evidence="3" id="KW-1185">Reference proteome</keyword>
<gene>
    <name evidence="2" type="ORF">DFP90_105308</name>
</gene>
<dbReference type="OrthoDB" id="67297at2"/>
<comment type="caution">
    <text evidence="2">The sequence shown here is derived from an EMBL/GenBank/DDBJ whole genome shotgun (WGS) entry which is preliminary data.</text>
</comment>
<dbReference type="AlphaFoldDB" id="A0A3D9HKJ0"/>